<dbReference type="SUPFAM" id="SSF103473">
    <property type="entry name" value="MFS general substrate transporter"/>
    <property type="match status" value="1"/>
</dbReference>
<dbReference type="InterPro" id="IPR011701">
    <property type="entry name" value="MFS"/>
</dbReference>
<dbReference type="Proteomes" id="UP001596915">
    <property type="component" value="Unassembled WGS sequence"/>
</dbReference>
<feature type="transmembrane region" description="Helical" evidence="6">
    <location>
        <begin position="136"/>
        <end position="155"/>
    </location>
</feature>
<keyword evidence="2 6" id="KW-0812">Transmembrane</keyword>
<protein>
    <submittedName>
        <fullName evidence="8">MFS transporter</fullName>
    </submittedName>
</protein>
<evidence type="ECO:0000313" key="8">
    <source>
        <dbReference type="EMBL" id="MFD0626366.1"/>
    </source>
</evidence>
<feature type="transmembrane region" description="Helical" evidence="6">
    <location>
        <begin position="100"/>
        <end position="124"/>
    </location>
</feature>
<feature type="compositionally biased region" description="Pro residues" evidence="5">
    <location>
        <begin position="386"/>
        <end position="397"/>
    </location>
</feature>
<keyword evidence="4 6" id="KW-0472">Membrane</keyword>
<feature type="region of interest" description="Disordered" evidence="5">
    <location>
        <begin position="386"/>
        <end position="421"/>
    </location>
</feature>
<dbReference type="InterPro" id="IPR052952">
    <property type="entry name" value="MFS-Transporter"/>
</dbReference>
<name>A0ABW2WXU9_9ACTN</name>
<dbReference type="InterPro" id="IPR020846">
    <property type="entry name" value="MFS_dom"/>
</dbReference>
<dbReference type="PANTHER" id="PTHR23527:SF1">
    <property type="entry name" value="BLL3282 PROTEIN"/>
    <property type="match status" value="1"/>
</dbReference>
<dbReference type="EMBL" id="JBHTGL010000008">
    <property type="protein sequence ID" value="MFD0626366.1"/>
    <property type="molecule type" value="Genomic_DNA"/>
</dbReference>
<reference evidence="9" key="1">
    <citation type="journal article" date="2019" name="Int. J. Syst. Evol. Microbiol.">
        <title>The Global Catalogue of Microorganisms (GCM) 10K type strain sequencing project: providing services to taxonomists for standard genome sequencing and annotation.</title>
        <authorList>
            <consortium name="The Broad Institute Genomics Platform"/>
            <consortium name="The Broad Institute Genome Sequencing Center for Infectious Disease"/>
            <person name="Wu L."/>
            <person name="Ma J."/>
        </authorList>
    </citation>
    <scope>NUCLEOTIDE SEQUENCE [LARGE SCALE GENOMIC DNA]</scope>
    <source>
        <strain evidence="9">JCM 12607</strain>
    </source>
</reference>
<comment type="subcellular location">
    <subcellularLocation>
        <location evidence="1">Cell membrane</location>
        <topology evidence="1">Multi-pass membrane protein</topology>
    </subcellularLocation>
</comment>
<dbReference type="PANTHER" id="PTHR23527">
    <property type="entry name" value="BLL3282 PROTEIN"/>
    <property type="match status" value="1"/>
</dbReference>
<sequence length="421" mass="42598">MRRWMMLALGTAAQTVACTFLYGLPYTSEALRRDNGLSLGQVGLLVACPTAGLLLTLIAWGALADRFGERTVITSGLAMTAVLLSLAATVNGLVPLGVLLALAGAASASVSAASGRLVIGWFSARERGLAMGIRQTSTPLGMGVAALVVPTLAAHDGVGGTVLFCAALCGVVAVLVGSLATDPPRTTRSAGQEPAANPYRHSALWRIHASSALLCVPQFATNAFAMVFLIDVRGWSAVHAGQLLVLSQVLGAVSRVLAGRWSDRVGSRVRPMRQLSVCIALVMGATALGALRPSPLTDLAMVLACGITASTNGLAFTATAELAGSAWSGRAMGVQNTGQNLAASLTPPLLGGLIASAGYARGFMLAGALAVAACFVIPAVRIPAAPDPTAAPAPDPTAAPDLTAAPAPTAPPAPERDSRTD</sequence>
<dbReference type="InterPro" id="IPR036259">
    <property type="entry name" value="MFS_trans_sf"/>
</dbReference>
<feature type="domain" description="Major facilitator superfamily (MFS) profile" evidence="7">
    <location>
        <begin position="3"/>
        <end position="385"/>
    </location>
</feature>
<comment type="caution">
    <text evidence="8">The sequence shown here is derived from an EMBL/GenBank/DDBJ whole genome shotgun (WGS) entry which is preliminary data.</text>
</comment>
<feature type="transmembrane region" description="Helical" evidence="6">
    <location>
        <begin position="359"/>
        <end position="380"/>
    </location>
</feature>
<accession>A0ABW2WXU9</accession>
<dbReference type="PROSITE" id="PS50850">
    <property type="entry name" value="MFS"/>
    <property type="match status" value="1"/>
</dbReference>
<dbReference type="Pfam" id="PF07690">
    <property type="entry name" value="MFS_1"/>
    <property type="match status" value="1"/>
</dbReference>
<evidence type="ECO:0000256" key="4">
    <source>
        <dbReference type="ARBA" id="ARBA00023136"/>
    </source>
</evidence>
<dbReference type="Gene3D" id="1.20.1250.20">
    <property type="entry name" value="MFS general substrate transporter like domains"/>
    <property type="match status" value="2"/>
</dbReference>
<evidence type="ECO:0000256" key="3">
    <source>
        <dbReference type="ARBA" id="ARBA00022989"/>
    </source>
</evidence>
<evidence type="ECO:0000256" key="5">
    <source>
        <dbReference type="SAM" id="MobiDB-lite"/>
    </source>
</evidence>
<feature type="transmembrane region" description="Helical" evidence="6">
    <location>
        <begin position="161"/>
        <end position="180"/>
    </location>
</feature>
<feature type="transmembrane region" description="Helical" evidence="6">
    <location>
        <begin position="72"/>
        <end position="94"/>
    </location>
</feature>
<feature type="compositionally biased region" description="Low complexity" evidence="5">
    <location>
        <begin position="398"/>
        <end position="407"/>
    </location>
</feature>
<evidence type="ECO:0000256" key="6">
    <source>
        <dbReference type="SAM" id="Phobius"/>
    </source>
</evidence>
<feature type="transmembrane region" description="Helical" evidence="6">
    <location>
        <begin position="39"/>
        <end position="60"/>
    </location>
</feature>
<evidence type="ECO:0000256" key="1">
    <source>
        <dbReference type="ARBA" id="ARBA00004651"/>
    </source>
</evidence>
<evidence type="ECO:0000313" key="9">
    <source>
        <dbReference type="Proteomes" id="UP001596915"/>
    </source>
</evidence>
<evidence type="ECO:0000259" key="7">
    <source>
        <dbReference type="PROSITE" id="PS50850"/>
    </source>
</evidence>
<proteinExistence type="predicted"/>
<organism evidence="8 9">
    <name type="scientific">Streptomyces sanglieri</name>
    <dbReference type="NCBI Taxonomy" id="193460"/>
    <lineage>
        <taxon>Bacteria</taxon>
        <taxon>Bacillati</taxon>
        <taxon>Actinomycetota</taxon>
        <taxon>Actinomycetes</taxon>
        <taxon>Kitasatosporales</taxon>
        <taxon>Streptomycetaceae</taxon>
        <taxon>Streptomyces</taxon>
    </lineage>
</organism>
<keyword evidence="3 6" id="KW-1133">Transmembrane helix</keyword>
<keyword evidence="9" id="KW-1185">Reference proteome</keyword>
<evidence type="ECO:0000256" key="2">
    <source>
        <dbReference type="ARBA" id="ARBA00022692"/>
    </source>
</evidence>
<gene>
    <name evidence="8" type="ORF">ACFQ2K_30305</name>
</gene>